<dbReference type="Pfam" id="PF25944">
    <property type="entry name" value="Beta-barrel_RND"/>
    <property type="match status" value="1"/>
</dbReference>
<gene>
    <name evidence="9" type="ORF">GCM10009098_03710</name>
</gene>
<dbReference type="EMBL" id="BAAAEO010000001">
    <property type="protein sequence ID" value="GAA0539431.1"/>
    <property type="molecule type" value="Genomic_DNA"/>
</dbReference>
<evidence type="ECO:0000259" key="5">
    <source>
        <dbReference type="Pfam" id="PF25876"/>
    </source>
</evidence>
<dbReference type="Pfam" id="PF25917">
    <property type="entry name" value="BSH_RND"/>
    <property type="match status" value="1"/>
</dbReference>
<feature type="signal peptide" evidence="4">
    <location>
        <begin position="1"/>
        <end position="25"/>
    </location>
</feature>
<dbReference type="InterPro" id="IPR006143">
    <property type="entry name" value="RND_pump_MFP"/>
</dbReference>
<dbReference type="InterPro" id="IPR058625">
    <property type="entry name" value="MdtA-like_BSH"/>
</dbReference>
<feature type="domain" description="Multidrug resistance protein MdtA-like beta-barrel" evidence="7">
    <location>
        <begin position="216"/>
        <end position="302"/>
    </location>
</feature>
<evidence type="ECO:0000259" key="6">
    <source>
        <dbReference type="Pfam" id="PF25917"/>
    </source>
</evidence>
<name>A0ABP3N9S2_9GAMM</name>
<feature type="domain" description="Multidrug resistance protein MdtA-like alpha-helical hairpin" evidence="5">
    <location>
        <begin position="112"/>
        <end position="180"/>
    </location>
</feature>
<feature type="domain" description="Multidrug resistance protein MdtA-like C-terminal permuted SH3" evidence="8">
    <location>
        <begin position="308"/>
        <end position="376"/>
    </location>
</feature>
<feature type="coiled-coil region" evidence="3">
    <location>
        <begin position="111"/>
        <end position="176"/>
    </location>
</feature>
<evidence type="ECO:0000256" key="3">
    <source>
        <dbReference type="SAM" id="Coils"/>
    </source>
</evidence>
<feature type="domain" description="Multidrug resistance protein MdtA-like barrel-sandwich hybrid" evidence="6">
    <location>
        <begin position="70"/>
        <end position="203"/>
    </location>
</feature>
<evidence type="ECO:0000259" key="7">
    <source>
        <dbReference type="Pfam" id="PF25944"/>
    </source>
</evidence>
<dbReference type="Proteomes" id="UP001501169">
    <property type="component" value="Unassembled WGS sequence"/>
</dbReference>
<dbReference type="InterPro" id="IPR058624">
    <property type="entry name" value="MdtA-like_HH"/>
</dbReference>
<keyword evidence="4" id="KW-0732">Signal</keyword>
<dbReference type="InterPro" id="IPR058626">
    <property type="entry name" value="MdtA-like_b-barrel"/>
</dbReference>
<dbReference type="Gene3D" id="2.40.30.170">
    <property type="match status" value="1"/>
</dbReference>
<dbReference type="Pfam" id="PF25876">
    <property type="entry name" value="HH_MFP_RND"/>
    <property type="match status" value="1"/>
</dbReference>
<accession>A0ABP3N9S2</accession>
<reference evidence="10" key="1">
    <citation type="journal article" date="2019" name="Int. J. Syst. Evol. Microbiol.">
        <title>The Global Catalogue of Microorganisms (GCM) 10K type strain sequencing project: providing services to taxonomists for standard genome sequencing and annotation.</title>
        <authorList>
            <consortium name="The Broad Institute Genomics Platform"/>
            <consortium name="The Broad Institute Genome Sequencing Center for Infectious Disease"/>
            <person name="Wu L."/>
            <person name="Ma J."/>
        </authorList>
    </citation>
    <scope>NUCLEOTIDE SEQUENCE [LARGE SCALE GENOMIC DNA]</scope>
    <source>
        <strain evidence="10">JCM 14331</strain>
    </source>
</reference>
<organism evidence="9 10">
    <name type="scientific">Rheinheimera aquimaris</name>
    <dbReference type="NCBI Taxonomy" id="412437"/>
    <lineage>
        <taxon>Bacteria</taxon>
        <taxon>Pseudomonadati</taxon>
        <taxon>Pseudomonadota</taxon>
        <taxon>Gammaproteobacteria</taxon>
        <taxon>Chromatiales</taxon>
        <taxon>Chromatiaceae</taxon>
        <taxon>Rheinheimera</taxon>
    </lineage>
</organism>
<evidence type="ECO:0000256" key="2">
    <source>
        <dbReference type="ARBA" id="ARBA00009477"/>
    </source>
</evidence>
<evidence type="ECO:0000313" key="10">
    <source>
        <dbReference type="Proteomes" id="UP001501169"/>
    </source>
</evidence>
<feature type="chain" id="PRO_5046929138" evidence="4">
    <location>
        <begin position="26"/>
        <end position="395"/>
    </location>
</feature>
<comment type="caution">
    <text evidence="9">The sequence shown here is derived from an EMBL/GenBank/DDBJ whole genome shotgun (WGS) entry which is preliminary data.</text>
</comment>
<evidence type="ECO:0000313" key="9">
    <source>
        <dbReference type="EMBL" id="GAA0539431.1"/>
    </source>
</evidence>
<keyword evidence="10" id="KW-1185">Reference proteome</keyword>
<keyword evidence="3" id="KW-0175">Coiled coil</keyword>
<dbReference type="PROSITE" id="PS51257">
    <property type="entry name" value="PROKAR_LIPOPROTEIN"/>
    <property type="match status" value="1"/>
</dbReference>
<dbReference type="Pfam" id="PF25967">
    <property type="entry name" value="RND-MFP_C"/>
    <property type="match status" value="1"/>
</dbReference>
<proteinExistence type="inferred from homology"/>
<sequence>MTRTSFYSRAALTSALLLSVSVLTACSDPSASAEGAAAGGMPPASVNVLTVKQQSVPLLIETPALLAGSREVEIRARVSGIVEKRNFNEGAKVEAEQSLFSLDAATFEATVNRNKAELAAAQARQAQAERTLKRLDKLRKDGAVSQQSLDDALSAVDVAKADVKTAEAILQQAQVQLNYTEVRSPISGVVSRELVSEGSLVSGPEVLLTYVTQLDPMYVRFSVAERDQLRLRAEAQSGKVDLPKQWQVKVLLANGDVYNQTGIVDFSDVRINTQTGTSEMKAEIANPDALLRPGQFVRIQLEGAVRHNAIVVPQKAVLDGGTGKFVYVMADGEHGGKVAMPAPVEVGEWVKLNGENGWVIKSGLKDGDVVIVEGMARIFFPGMPVQLAQESATKG</sequence>
<comment type="similarity">
    <text evidence="2">Belongs to the membrane fusion protein (MFP) (TC 8.A.1) family.</text>
</comment>
<evidence type="ECO:0000256" key="4">
    <source>
        <dbReference type="SAM" id="SignalP"/>
    </source>
</evidence>
<dbReference type="InterPro" id="IPR058627">
    <property type="entry name" value="MdtA-like_C"/>
</dbReference>
<dbReference type="Gene3D" id="1.10.287.470">
    <property type="entry name" value="Helix hairpin bin"/>
    <property type="match status" value="1"/>
</dbReference>
<dbReference type="NCBIfam" id="TIGR01730">
    <property type="entry name" value="RND_mfp"/>
    <property type="match status" value="1"/>
</dbReference>
<comment type="subcellular location">
    <subcellularLocation>
        <location evidence="1">Cell inner membrane</location>
        <topology evidence="1">Lipid-anchor</topology>
    </subcellularLocation>
</comment>
<dbReference type="Gene3D" id="2.40.420.20">
    <property type="match status" value="1"/>
</dbReference>
<dbReference type="Gene3D" id="2.40.50.100">
    <property type="match status" value="1"/>
</dbReference>
<protein>
    <submittedName>
        <fullName evidence="9">Efflux RND transporter periplasmic adaptor subunit</fullName>
    </submittedName>
</protein>
<evidence type="ECO:0000259" key="8">
    <source>
        <dbReference type="Pfam" id="PF25967"/>
    </source>
</evidence>
<dbReference type="SUPFAM" id="SSF111369">
    <property type="entry name" value="HlyD-like secretion proteins"/>
    <property type="match status" value="1"/>
</dbReference>
<dbReference type="PANTHER" id="PTHR30158">
    <property type="entry name" value="ACRA/E-RELATED COMPONENT OF DRUG EFFLUX TRANSPORTER"/>
    <property type="match status" value="1"/>
</dbReference>
<dbReference type="RefSeq" id="WP_226765708.1">
    <property type="nucleotide sequence ID" value="NZ_BAAAEO010000001.1"/>
</dbReference>
<evidence type="ECO:0000256" key="1">
    <source>
        <dbReference type="ARBA" id="ARBA00004519"/>
    </source>
</evidence>